<evidence type="ECO:0000256" key="12">
    <source>
        <dbReference type="ARBA" id="ARBA00048679"/>
    </source>
</evidence>
<feature type="compositionally biased region" description="Low complexity" evidence="14">
    <location>
        <begin position="1150"/>
        <end position="1170"/>
    </location>
</feature>
<evidence type="ECO:0000256" key="2">
    <source>
        <dbReference type="ARBA" id="ARBA00010886"/>
    </source>
</evidence>
<feature type="region of interest" description="Disordered" evidence="14">
    <location>
        <begin position="706"/>
        <end position="761"/>
    </location>
</feature>
<comment type="catalytic activity">
    <reaction evidence="11">
        <text>L-threonyl-[protein] + ATP = O-phospho-L-threonyl-[protein] + ADP + H(+)</text>
        <dbReference type="Rhea" id="RHEA:46608"/>
        <dbReference type="Rhea" id="RHEA-COMP:11060"/>
        <dbReference type="Rhea" id="RHEA-COMP:11605"/>
        <dbReference type="ChEBI" id="CHEBI:15378"/>
        <dbReference type="ChEBI" id="CHEBI:30013"/>
        <dbReference type="ChEBI" id="CHEBI:30616"/>
        <dbReference type="ChEBI" id="CHEBI:61977"/>
        <dbReference type="ChEBI" id="CHEBI:456216"/>
        <dbReference type="EC" id="2.7.11.1"/>
    </reaction>
</comment>
<name>A0A9D3QFB8_MEGAT</name>
<dbReference type="EC" id="2.7.11.1" evidence="3"/>
<keyword evidence="8" id="KW-0418">Kinase</keyword>
<feature type="region of interest" description="Disordered" evidence="14">
    <location>
        <begin position="1279"/>
        <end position="1349"/>
    </location>
</feature>
<evidence type="ECO:0000256" key="7">
    <source>
        <dbReference type="ARBA" id="ARBA00022741"/>
    </source>
</evidence>
<dbReference type="InterPro" id="IPR008271">
    <property type="entry name" value="Ser/Thr_kinase_AS"/>
</dbReference>
<dbReference type="GO" id="GO:0046872">
    <property type="term" value="F:metal ion binding"/>
    <property type="evidence" value="ECO:0007669"/>
    <property type="project" value="UniProtKB-KW"/>
</dbReference>
<keyword evidence="9 13" id="KW-0067">ATP-binding</keyword>
<evidence type="ECO:0000256" key="11">
    <source>
        <dbReference type="ARBA" id="ARBA00047899"/>
    </source>
</evidence>
<dbReference type="PROSITE" id="PS50011">
    <property type="entry name" value="PROTEIN_KINASE_DOM"/>
    <property type="match status" value="1"/>
</dbReference>
<feature type="compositionally biased region" description="Acidic residues" evidence="14">
    <location>
        <begin position="1052"/>
        <end position="1064"/>
    </location>
</feature>
<keyword evidence="4" id="KW-0723">Serine/threonine-protein kinase</keyword>
<evidence type="ECO:0000256" key="14">
    <source>
        <dbReference type="SAM" id="MobiDB-lite"/>
    </source>
</evidence>
<keyword evidence="10" id="KW-0460">Magnesium</keyword>
<feature type="region of interest" description="Disordered" evidence="14">
    <location>
        <begin position="472"/>
        <end position="520"/>
    </location>
</feature>
<dbReference type="Proteomes" id="UP001046870">
    <property type="component" value="Chromosome 2"/>
</dbReference>
<dbReference type="PANTHER" id="PTHR44899">
    <property type="entry name" value="CAMK FAMILY PROTEIN KINASE"/>
    <property type="match status" value="1"/>
</dbReference>
<feature type="compositionally biased region" description="Pro residues" evidence="14">
    <location>
        <begin position="707"/>
        <end position="721"/>
    </location>
</feature>
<dbReference type="InterPro" id="IPR011009">
    <property type="entry name" value="Kinase-like_dom_sf"/>
</dbReference>
<reference evidence="16" key="1">
    <citation type="submission" date="2021-01" db="EMBL/GenBank/DDBJ databases">
        <authorList>
            <person name="Zahm M."/>
            <person name="Roques C."/>
            <person name="Cabau C."/>
            <person name="Klopp C."/>
            <person name="Donnadieu C."/>
            <person name="Jouanno E."/>
            <person name="Lampietro C."/>
            <person name="Louis A."/>
            <person name="Herpin A."/>
            <person name="Echchiki A."/>
            <person name="Berthelot C."/>
            <person name="Parey E."/>
            <person name="Roest-Crollius H."/>
            <person name="Braasch I."/>
            <person name="Postlethwait J."/>
            <person name="Bobe J."/>
            <person name="Montfort J."/>
            <person name="Bouchez O."/>
            <person name="Begum T."/>
            <person name="Mejri S."/>
            <person name="Adams A."/>
            <person name="Chen W.-J."/>
            <person name="Guiguen Y."/>
        </authorList>
    </citation>
    <scope>NUCLEOTIDE SEQUENCE</scope>
    <source>
        <strain evidence="16">YG-15Mar2019-1</strain>
        <tissue evidence="16">Brain</tissue>
    </source>
</reference>
<dbReference type="InterPro" id="IPR000719">
    <property type="entry name" value="Prot_kinase_dom"/>
</dbReference>
<dbReference type="PROSITE" id="PS00107">
    <property type="entry name" value="PROTEIN_KINASE_ATP"/>
    <property type="match status" value="1"/>
</dbReference>
<dbReference type="OrthoDB" id="248923at2759"/>
<dbReference type="FunFam" id="3.30.200.20:FF:000097">
    <property type="entry name" value="Probable serine/threonine-protein kinase nek1"/>
    <property type="match status" value="1"/>
</dbReference>
<evidence type="ECO:0000256" key="1">
    <source>
        <dbReference type="ARBA" id="ARBA00001946"/>
    </source>
</evidence>
<sequence>MHNGAKPVKCPACGVMDKYERVTKIGEGSFGKAILVQSKEDGKQYVIKEIGISRMSNKEREESRKEVAVLANMSHPNIVQYKESFEESGCLYIVMDYCEGGDLFRRINTQKGALFPEEQILDWFVQICLALKHVHDRKILHRDIKSQNIFLTKDGTIQLGDFGIARVLNSTVELARTCIGTPYYLSPEICENKPYNNKSDIWALGCVLYEMCTLKHAFEAGNMKNLVLKIIRGSYPPVSVHYSLELRNLMAQLFKRNPRERPSVSTILQKPFLSRRIHRFLTPQLIAQEFSHTVLHKQPHVSAVQGIPAKRPAPGPASVAPAQKITKPAAKYGVPLTIRKSSDAAKKPADRKALARHKQAPSPAPQRTVSRAEEERRKYEEAVRKKRIELMEKDRKQREQMLLLKAGQMKRFEREKLNRINRAREQGWRHVLSASGGGGSPEKKAQFFGGGGGMAAVPVPVPAVAPVPAPNRGQVEQQHPALELSPKLQPKEGAKMGRESPTRGVPAAVGPVLPNGPARLPNHDALRRELRRLEQVTKHANANRQRGLAASERAKQVEEFWQRKREAMLNKARAEGQLGAQQNLAALYGNRPSSAGGRKARPNKEEEEYLARLRQIRLQNFNERQQIKARLRGEKYDSDGSDSQESSDEAQLRRQKIEALKVQAQARAAVLKEQLEKKRREAYERERKAWEEHLVSRGVKVAVGLRVPPPVPEPQPGPPLSRPTTPAISMTAALKDVGAEPASLQQRVDDPSKPGVAALQSEKREILRRLNQNLKVQSCTSEEVKEKEEEQPAAPLQGPSPQDRAPSGADRKRWEAGGLPLVSVAQQTLEETSLGTVGVQAECPEDRPPSGADRKRWEAGAPPLISVAQQTLEETSLGTVERTSGEVIQLEAGQGEVPRRAWGQSPDAQVLKFLEEAELQPVTLLLENASICDDGVTSGSLTSTAEGLSGVANTGAKTQPEPSPGAMVQNQEPSAGGDVQDQEPSAGDAVQDQEHSGGAVVQRLAPSISAGKLVQKAEPGEAKEGVPKSRETPAAGGSLIPPPPLTQRDAEEPQDVEELEQLEQPEEHPPHATQPPAGAVQAWGREEPKPQQQGPPEGSVTPAESRTEREPVEKQPQDSKGREGECAEPLFRRLSSPAHRRAVALVLLGAQSSQSSQEDSAASRSRSVSPVKRKDNSLLIGLSTGLFDANNPKMLRTCSLPDLSRLFRMFGEEAAGSSGTELPDDHLELPDDHLELEDLEDEQAKAGDQSECEEDNGYEETDEDLQELRASMERLLQEHPSEDYSEEEEEEGASNGSAAEEEAGEPLESVTNGMDEDEDERRSSESDLNEEWHSDGSDEEEESDGTHQDSIFSRLEELRFCLEQDMGFENFIEAYNKIKAIHEDEDENIDLASSLVQDILGTEHQHLYPKILHLVMADGVYQEDNDE</sequence>
<evidence type="ECO:0000256" key="5">
    <source>
        <dbReference type="ARBA" id="ARBA00022679"/>
    </source>
</evidence>
<feature type="compositionally biased region" description="Basic and acidic residues" evidence="14">
    <location>
        <begin position="489"/>
        <end position="501"/>
    </location>
</feature>
<feature type="compositionally biased region" description="Basic and acidic residues" evidence="14">
    <location>
        <begin position="1320"/>
        <end position="1336"/>
    </location>
</feature>
<feature type="compositionally biased region" description="Basic and acidic residues" evidence="14">
    <location>
        <begin position="1018"/>
        <end position="1031"/>
    </location>
</feature>
<dbReference type="Gene3D" id="1.10.510.10">
    <property type="entry name" value="Transferase(Phosphotransferase) domain 1"/>
    <property type="match status" value="1"/>
</dbReference>
<feature type="region of interest" description="Disordered" evidence="14">
    <location>
        <begin position="1150"/>
        <end position="1175"/>
    </location>
</feature>
<keyword evidence="5" id="KW-0808">Transferase</keyword>
<dbReference type="SMART" id="SM00220">
    <property type="entry name" value="S_TKc"/>
    <property type="match status" value="1"/>
</dbReference>
<feature type="compositionally biased region" description="Basic and acidic residues" evidence="14">
    <location>
        <begin position="1105"/>
        <end position="1125"/>
    </location>
</feature>
<dbReference type="SUPFAM" id="SSF56112">
    <property type="entry name" value="Protein kinase-like (PK-like)"/>
    <property type="match status" value="1"/>
</dbReference>
<proteinExistence type="inferred from homology"/>
<dbReference type="CDD" id="cd08218">
    <property type="entry name" value="STKc_Nek1"/>
    <property type="match status" value="1"/>
</dbReference>
<keyword evidence="17" id="KW-1185">Reference proteome</keyword>
<dbReference type="InterPro" id="IPR051131">
    <property type="entry name" value="NEK_Ser/Thr_kinase_NIMA"/>
</dbReference>
<feature type="domain" description="Protein kinase" evidence="15">
    <location>
        <begin position="19"/>
        <end position="273"/>
    </location>
</feature>
<evidence type="ECO:0000259" key="15">
    <source>
        <dbReference type="PROSITE" id="PS50011"/>
    </source>
</evidence>
<evidence type="ECO:0000256" key="4">
    <source>
        <dbReference type="ARBA" id="ARBA00022527"/>
    </source>
</evidence>
<protein>
    <recommendedName>
        <fullName evidence="3">non-specific serine/threonine protein kinase</fullName>
        <ecNumber evidence="3">2.7.11.1</ecNumber>
    </recommendedName>
</protein>
<feature type="region of interest" description="Disordered" evidence="14">
    <location>
        <begin position="938"/>
        <end position="1134"/>
    </location>
</feature>
<feature type="region of interest" description="Disordered" evidence="14">
    <location>
        <begin position="331"/>
        <end position="378"/>
    </location>
</feature>
<dbReference type="EMBL" id="JAFDVH010000002">
    <property type="protein sequence ID" value="KAG7488835.1"/>
    <property type="molecule type" value="Genomic_DNA"/>
</dbReference>
<feature type="compositionally biased region" description="Polar residues" evidence="14">
    <location>
        <begin position="938"/>
        <end position="957"/>
    </location>
</feature>
<comment type="cofactor">
    <cofactor evidence="1">
        <name>Mg(2+)</name>
        <dbReference type="ChEBI" id="CHEBI:18420"/>
    </cofactor>
</comment>
<dbReference type="Gene3D" id="3.30.200.20">
    <property type="entry name" value="Phosphorylase Kinase, domain 1"/>
    <property type="match status" value="1"/>
</dbReference>
<feature type="region of interest" description="Disordered" evidence="14">
    <location>
        <begin position="773"/>
        <end position="820"/>
    </location>
</feature>
<dbReference type="PANTHER" id="PTHR44899:SF4">
    <property type="entry name" value="SERINE_THREONINE-PROTEIN KINASE NEK1"/>
    <property type="match status" value="1"/>
</dbReference>
<feature type="compositionally biased region" description="Acidic residues" evidence="14">
    <location>
        <begin position="1250"/>
        <end position="1265"/>
    </location>
</feature>
<evidence type="ECO:0000313" key="17">
    <source>
        <dbReference type="Proteomes" id="UP001046870"/>
    </source>
</evidence>
<evidence type="ECO:0000256" key="10">
    <source>
        <dbReference type="ARBA" id="ARBA00022842"/>
    </source>
</evidence>
<evidence type="ECO:0000256" key="6">
    <source>
        <dbReference type="ARBA" id="ARBA00022723"/>
    </source>
</evidence>
<dbReference type="Pfam" id="PF00069">
    <property type="entry name" value="Pkinase"/>
    <property type="match status" value="1"/>
</dbReference>
<feature type="compositionally biased region" description="Acidic residues" evidence="14">
    <location>
        <begin position="639"/>
        <end position="648"/>
    </location>
</feature>
<feature type="compositionally biased region" description="Basic and acidic residues" evidence="14">
    <location>
        <begin position="340"/>
        <end position="353"/>
    </location>
</feature>
<gene>
    <name evidence="16" type="ORF">MATL_G00038630</name>
</gene>
<feature type="region of interest" description="Disordered" evidence="14">
    <location>
        <begin position="631"/>
        <end position="652"/>
    </location>
</feature>
<accession>A0A9D3QFB8</accession>
<keyword evidence="6" id="KW-0479">Metal-binding</keyword>
<dbReference type="GO" id="GO:0005524">
    <property type="term" value="F:ATP binding"/>
    <property type="evidence" value="ECO:0007669"/>
    <property type="project" value="UniProtKB-UniRule"/>
</dbReference>
<feature type="region of interest" description="Disordered" evidence="14">
    <location>
        <begin position="1240"/>
        <end position="1267"/>
    </location>
</feature>
<evidence type="ECO:0000256" key="9">
    <source>
        <dbReference type="ARBA" id="ARBA00022840"/>
    </source>
</evidence>
<evidence type="ECO:0000256" key="13">
    <source>
        <dbReference type="PROSITE-ProRule" id="PRU10141"/>
    </source>
</evidence>
<feature type="compositionally biased region" description="Acidic residues" evidence="14">
    <location>
        <begin position="1283"/>
        <end position="1292"/>
    </location>
</feature>
<comment type="caution">
    <text evidence="16">The sequence shown here is derived from an EMBL/GenBank/DDBJ whole genome shotgun (WGS) entry which is preliminary data.</text>
</comment>
<evidence type="ECO:0000313" key="16">
    <source>
        <dbReference type="EMBL" id="KAG7488835.1"/>
    </source>
</evidence>
<dbReference type="GO" id="GO:0004674">
    <property type="term" value="F:protein serine/threonine kinase activity"/>
    <property type="evidence" value="ECO:0007669"/>
    <property type="project" value="UniProtKB-KW"/>
</dbReference>
<evidence type="ECO:0000256" key="3">
    <source>
        <dbReference type="ARBA" id="ARBA00012513"/>
    </source>
</evidence>
<comment type="catalytic activity">
    <reaction evidence="12">
        <text>L-seryl-[protein] + ATP = O-phospho-L-seryl-[protein] + ADP + H(+)</text>
        <dbReference type="Rhea" id="RHEA:17989"/>
        <dbReference type="Rhea" id="RHEA-COMP:9863"/>
        <dbReference type="Rhea" id="RHEA-COMP:11604"/>
        <dbReference type="ChEBI" id="CHEBI:15378"/>
        <dbReference type="ChEBI" id="CHEBI:29999"/>
        <dbReference type="ChEBI" id="CHEBI:30616"/>
        <dbReference type="ChEBI" id="CHEBI:83421"/>
        <dbReference type="ChEBI" id="CHEBI:456216"/>
        <dbReference type="EC" id="2.7.11.1"/>
    </reaction>
</comment>
<comment type="similarity">
    <text evidence="2">Belongs to the protein kinase superfamily. NEK Ser/Thr protein kinase family. NIMA subfamily.</text>
</comment>
<dbReference type="PROSITE" id="PS00108">
    <property type="entry name" value="PROTEIN_KINASE_ST"/>
    <property type="match status" value="1"/>
</dbReference>
<evidence type="ECO:0000256" key="8">
    <source>
        <dbReference type="ARBA" id="ARBA00022777"/>
    </source>
</evidence>
<dbReference type="InterPro" id="IPR017441">
    <property type="entry name" value="Protein_kinase_ATP_BS"/>
</dbReference>
<dbReference type="FunFam" id="1.10.510.10:FF:000172">
    <property type="entry name" value="serine/threonine-protein kinase Nek1 isoform X1"/>
    <property type="match status" value="1"/>
</dbReference>
<organism evidence="16 17">
    <name type="scientific">Megalops atlanticus</name>
    <name type="common">Tarpon</name>
    <name type="synonym">Clupea gigantea</name>
    <dbReference type="NCBI Taxonomy" id="7932"/>
    <lineage>
        <taxon>Eukaryota</taxon>
        <taxon>Metazoa</taxon>
        <taxon>Chordata</taxon>
        <taxon>Craniata</taxon>
        <taxon>Vertebrata</taxon>
        <taxon>Euteleostomi</taxon>
        <taxon>Actinopterygii</taxon>
        <taxon>Neopterygii</taxon>
        <taxon>Teleostei</taxon>
        <taxon>Elopiformes</taxon>
        <taxon>Megalopidae</taxon>
        <taxon>Megalops</taxon>
    </lineage>
</organism>
<feature type="binding site" evidence="13">
    <location>
        <position position="48"/>
    </location>
    <ligand>
        <name>ATP</name>
        <dbReference type="ChEBI" id="CHEBI:30616"/>
    </ligand>
</feature>
<keyword evidence="7 13" id="KW-0547">Nucleotide-binding</keyword>